<gene>
    <name evidence="2" type="ORF">SCOCK_260110</name>
</gene>
<evidence type="ECO:0000313" key="3">
    <source>
        <dbReference type="Proteomes" id="UP001152519"/>
    </source>
</evidence>
<keyword evidence="3" id="KW-1185">Reference proteome</keyword>
<name>A0A9W4E786_9ACTN</name>
<feature type="region of interest" description="Disordered" evidence="1">
    <location>
        <begin position="22"/>
        <end position="42"/>
    </location>
</feature>
<feature type="compositionally biased region" description="Low complexity" evidence="1">
    <location>
        <begin position="30"/>
        <end position="42"/>
    </location>
</feature>
<evidence type="ECO:0000256" key="1">
    <source>
        <dbReference type="SAM" id="MobiDB-lite"/>
    </source>
</evidence>
<dbReference type="AlphaFoldDB" id="A0A9W4E786"/>
<sequence length="76" mass="7869">MTVLPATEAGLFELLDLSSEESELHAVSRPPETAASPAAPAAPLSRFLRDGDGLLPVPVPDVSTSDMVPPCVCGRL</sequence>
<comment type="caution">
    <text evidence="2">The sequence shown here is derived from an EMBL/GenBank/DDBJ whole genome shotgun (WGS) entry which is preliminary data.</text>
</comment>
<organism evidence="2 3">
    <name type="scientific">Actinacidiphila cocklensis</name>
    <dbReference type="NCBI Taxonomy" id="887465"/>
    <lineage>
        <taxon>Bacteria</taxon>
        <taxon>Bacillati</taxon>
        <taxon>Actinomycetota</taxon>
        <taxon>Actinomycetes</taxon>
        <taxon>Kitasatosporales</taxon>
        <taxon>Streptomycetaceae</taxon>
        <taxon>Actinacidiphila</taxon>
    </lineage>
</organism>
<evidence type="ECO:0000313" key="2">
    <source>
        <dbReference type="EMBL" id="CAG6394416.1"/>
    </source>
</evidence>
<reference evidence="2" key="1">
    <citation type="submission" date="2021-05" db="EMBL/GenBank/DDBJ databases">
        <authorList>
            <person name="Arsene-Ploetze F."/>
        </authorList>
    </citation>
    <scope>NUCLEOTIDE SEQUENCE</scope>
    <source>
        <strain evidence="2">DSM 42138</strain>
    </source>
</reference>
<dbReference type="Proteomes" id="UP001152519">
    <property type="component" value="Unassembled WGS sequence"/>
</dbReference>
<protein>
    <submittedName>
        <fullName evidence="2">Uncharacterized protein</fullName>
    </submittedName>
</protein>
<proteinExistence type="predicted"/>
<dbReference type="EMBL" id="CAJSLV010000055">
    <property type="protein sequence ID" value="CAG6394416.1"/>
    <property type="molecule type" value="Genomic_DNA"/>
</dbReference>
<accession>A0A9W4E786</accession>